<feature type="region of interest" description="Disordered" evidence="6">
    <location>
        <begin position="352"/>
        <end position="382"/>
    </location>
</feature>
<evidence type="ECO:0000256" key="1">
    <source>
        <dbReference type="ARBA" id="ARBA00022723"/>
    </source>
</evidence>
<evidence type="ECO:0000256" key="2">
    <source>
        <dbReference type="ARBA" id="ARBA00022737"/>
    </source>
</evidence>
<dbReference type="Pfam" id="PF00096">
    <property type="entry name" value="zf-C2H2"/>
    <property type="match status" value="1"/>
</dbReference>
<evidence type="ECO:0000259" key="7">
    <source>
        <dbReference type="PROSITE" id="PS50157"/>
    </source>
</evidence>
<dbReference type="AlphaFoldDB" id="A0AAD9ND38"/>
<dbReference type="GO" id="GO:0000981">
    <property type="term" value="F:DNA-binding transcription factor activity, RNA polymerase II-specific"/>
    <property type="evidence" value="ECO:0007669"/>
    <property type="project" value="TreeGrafter"/>
</dbReference>
<sequence length="679" mass="72960">MANTMTSSAATAAAGGGDKGMSKSITRLLQHSILQLCNEHIGYNHKLQILGVLCMTVDDEQQELVVKVNNTLKRVNPINTAKEVGSGQMSPLTESGLPPPMMQSMMQTTTTMITSPESVVHTAKPSQMKSDVPSMSSRRSHGRKGTNPIKVHHVYDEGGMMSDDDDDILTVIPTDPEASISTSMLTPITTSQQLAVSTNSLSPGGASVEQFLMHDGEERGVQGSAKRKATYQLRVPQVSTYNDTARSIDCIGATSVRALLMKPLRASPYSGDEDSMTTASAVQDLSRHHSPFQSENGDTTPRKGLSLPVCLATAEDDSHGDDATNNENGPNNQSTSSEMDGFKMAVDGVIDFSNKGKSSPMRECNSRSSATPQDANRQFVGLDNDGGGLLRVKAEPKDDFGYDGSLGVALNAADSPLTSTPTHSLSMPNSYLGGVHGFVQHMLNSRLPTPAFTSGFTSLTSAAGAMASISASQPTEGLSIRYTSNGPVTVGANGKEVGKMTSRVKDIILYNDQSPLHMQKGNRIEADYMVDKLGMEGRKRRRRAPDESLTAEEIAEYMGQPGGGGAGGAAGTSGGAVSENMLFKCQFCLEEVRDLTRYLQHTLTVHNAYICHQCGKSFTTKSSLLRHRPIHTGMRRFACSICKKTFYRKDKCKAHIKRHLGLAADSQNVSHYQKIEPLA</sequence>
<gene>
    <name evidence="8" type="ORF">NP493_1358g00007</name>
</gene>
<feature type="region of interest" description="Disordered" evidence="6">
    <location>
        <begin position="267"/>
        <end position="339"/>
    </location>
</feature>
<keyword evidence="1" id="KW-0479">Metal-binding</keyword>
<keyword evidence="4" id="KW-0862">Zinc</keyword>
<evidence type="ECO:0000313" key="9">
    <source>
        <dbReference type="Proteomes" id="UP001209878"/>
    </source>
</evidence>
<dbReference type="PANTHER" id="PTHR14003:SF19">
    <property type="entry name" value="YY2 TRANSCRIPTION FACTOR"/>
    <property type="match status" value="1"/>
</dbReference>
<feature type="compositionally biased region" description="Low complexity" evidence="6">
    <location>
        <begin position="1"/>
        <end position="13"/>
    </location>
</feature>
<feature type="compositionally biased region" description="Polar residues" evidence="6">
    <location>
        <begin position="366"/>
        <end position="376"/>
    </location>
</feature>
<dbReference type="GO" id="GO:0000978">
    <property type="term" value="F:RNA polymerase II cis-regulatory region sequence-specific DNA binding"/>
    <property type="evidence" value="ECO:0007669"/>
    <property type="project" value="TreeGrafter"/>
</dbReference>
<dbReference type="InterPro" id="IPR013087">
    <property type="entry name" value="Znf_C2H2_type"/>
</dbReference>
<dbReference type="GO" id="GO:0005667">
    <property type="term" value="C:transcription regulator complex"/>
    <property type="evidence" value="ECO:0007669"/>
    <property type="project" value="TreeGrafter"/>
</dbReference>
<keyword evidence="3 5" id="KW-0863">Zinc-finger</keyword>
<organism evidence="8 9">
    <name type="scientific">Ridgeia piscesae</name>
    <name type="common">Tubeworm</name>
    <dbReference type="NCBI Taxonomy" id="27915"/>
    <lineage>
        <taxon>Eukaryota</taxon>
        <taxon>Metazoa</taxon>
        <taxon>Spiralia</taxon>
        <taxon>Lophotrochozoa</taxon>
        <taxon>Annelida</taxon>
        <taxon>Polychaeta</taxon>
        <taxon>Sedentaria</taxon>
        <taxon>Canalipalpata</taxon>
        <taxon>Sabellida</taxon>
        <taxon>Siboglinidae</taxon>
        <taxon>Ridgeia</taxon>
    </lineage>
</organism>
<evidence type="ECO:0000313" key="8">
    <source>
        <dbReference type="EMBL" id="KAK2165610.1"/>
    </source>
</evidence>
<feature type="domain" description="C2H2-type" evidence="7">
    <location>
        <begin position="637"/>
        <end position="664"/>
    </location>
</feature>
<name>A0AAD9ND38_RIDPI</name>
<proteinExistence type="predicted"/>
<dbReference type="EMBL" id="JAODUO010001358">
    <property type="protein sequence ID" value="KAK2165610.1"/>
    <property type="molecule type" value="Genomic_DNA"/>
</dbReference>
<keyword evidence="9" id="KW-1185">Reference proteome</keyword>
<feature type="compositionally biased region" description="Polar residues" evidence="6">
    <location>
        <begin position="124"/>
        <end position="137"/>
    </location>
</feature>
<dbReference type="GO" id="GO:0031519">
    <property type="term" value="C:PcG protein complex"/>
    <property type="evidence" value="ECO:0007669"/>
    <property type="project" value="TreeGrafter"/>
</dbReference>
<evidence type="ECO:0000256" key="5">
    <source>
        <dbReference type="PROSITE-ProRule" id="PRU00042"/>
    </source>
</evidence>
<dbReference type="InterPro" id="IPR036236">
    <property type="entry name" value="Znf_C2H2_sf"/>
</dbReference>
<dbReference type="GO" id="GO:0000785">
    <property type="term" value="C:chromatin"/>
    <property type="evidence" value="ECO:0007669"/>
    <property type="project" value="TreeGrafter"/>
</dbReference>
<evidence type="ECO:0000256" key="4">
    <source>
        <dbReference type="ARBA" id="ARBA00022833"/>
    </source>
</evidence>
<evidence type="ECO:0000256" key="3">
    <source>
        <dbReference type="ARBA" id="ARBA00022771"/>
    </source>
</evidence>
<accession>A0AAD9ND38</accession>
<feature type="compositionally biased region" description="Polar residues" evidence="6">
    <location>
        <begin position="323"/>
        <end position="338"/>
    </location>
</feature>
<dbReference type="SUPFAM" id="SSF57667">
    <property type="entry name" value="beta-beta-alpha zinc fingers"/>
    <property type="match status" value="1"/>
</dbReference>
<feature type="domain" description="C2H2-type" evidence="7">
    <location>
        <begin position="609"/>
        <end position="636"/>
    </location>
</feature>
<feature type="region of interest" description="Disordered" evidence="6">
    <location>
        <begin position="1"/>
        <end position="21"/>
    </location>
</feature>
<keyword evidence="2" id="KW-0677">Repeat</keyword>
<reference evidence="8" key="1">
    <citation type="journal article" date="2023" name="Mol. Biol. Evol.">
        <title>Third-Generation Sequencing Reveals the Adaptive Role of the Epigenome in Three Deep-Sea Polychaetes.</title>
        <authorList>
            <person name="Perez M."/>
            <person name="Aroh O."/>
            <person name="Sun Y."/>
            <person name="Lan Y."/>
            <person name="Juniper S.K."/>
            <person name="Young C.R."/>
            <person name="Angers B."/>
            <person name="Qian P.Y."/>
        </authorList>
    </citation>
    <scope>NUCLEOTIDE SEQUENCE</scope>
    <source>
        <strain evidence="8">R07B-5</strain>
    </source>
</reference>
<dbReference type="PROSITE" id="PS00028">
    <property type="entry name" value="ZINC_FINGER_C2H2_1"/>
    <property type="match status" value="2"/>
</dbReference>
<evidence type="ECO:0000256" key="6">
    <source>
        <dbReference type="SAM" id="MobiDB-lite"/>
    </source>
</evidence>
<dbReference type="Gene3D" id="3.30.160.60">
    <property type="entry name" value="Classic Zinc Finger"/>
    <property type="match status" value="2"/>
</dbReference>
<feature type="region of interest" description="Disordered" evidence="6">
    <location>
        <begin position="121"/>
        <end position="149"/>
    </location>
</feature>
<dbReference type="PROSITE" id="PS50157">
    <property type="entry name" value="ZINC_FINGER_C2H2_2"/>
    <property type="match status" value="2"/>
</dbReference>
<dbReference type="FunFam" id="3.30.160.60:FF:000739">
    <property type="entry name" value="Zgc:171418 protein"/>
    <property type="match status" value="1"/>
</dbReference>
<dbReference type="PANTHER" id="PTHR14003">
    <property type="entry name" value="TRANSCRIPTIONAL REPRESSOR PROTEIN YY"/>
    <property type="match status" value="1"/>
</dbReference>
<dbReference type="Proteomes" id="UP001209878">
    <property type="component" value="Unassembled WGS sequence"/>
</dbReference>
<comment type="caution">
    <text evidence="8">The sequence shown here is derived from an EMBL/GenBank/DDBJ whole genome shotgun (WGS) entry which is preliminary data.</text>
</comment>
<dbReference type="SMART" id="SM00355">
    <property type="entry name" value="ZnF_C2H2"/>
    <property type="match status" value="3"/>
</dbReference>
<protein>
    <recommendedName>
        <fullName evidence="7">C2H2-type domain-containing protein</fullName>
    </recommendedName>
</protein>
<dbReference type="GO" id="GO:0008270">
    <property type="term" value="F:zinc ion binding"/>
    <property type="evidence" value="ECO:0007669"/>
    <property type="project" value="UniProtKB-KW"/>
</dbReference>